<keyword evidence="1" id="KW-0808">Transferase</keyword>
<evidence type="ECO:0000313" key="3">
    <source>
        <dbReference type="EMBL" id="KAK9814763.1"/>
    </source>
</evidence>
<gene>
    <name evidence="3" type="ORF">WJX72_011133</name>
</gene>
<feature type="domain" description="E3 ubiquitin-protein ligase listerin N-terminal" evidence="2">
    <location>
        <begin position="72"/>
        <end position="388"/>
    </location>
</feature>
<dbReference type="GO" id="GO:0072344">
    <property type="term" value="P:rescue of stalled ribosome"/>
    <property type="evidence" value="ECO:0007669"/>
    <property type="project" value="UniProtKB-UniRule"/>
</dbReference>
<comment type="similarity">
    <text evidence="1">Belongs to the LTN1 family.</text>
</comment>
<dbReference type="SUPFAM" id="SSF48371">
    <property type="entry name" value="ARM repeat"/>
    <property type="match status" value="1"/>
</dbReference>
<dbReference type="InterPro" id="IPR054476">
    <property type="entry name" value="Ltn1_N"/>
</dbReference>
<dbReference type="InterPro" id="IPR016024">
    <property type="entry name" value="ARM-type_fold"/>
</dbReference>
<dbReference type="GO" id="GO:0005829">
    <property type="term" value="C:cytosol"/>
    <property type="evidence" value="ECO:0007669"/>
    <property type="project" value="UniProtKB-UniRule"/>
</dbReference>
<name>A0AAW1Q2M9_9CHLO</name>
<comment type="pathway">
    <text evidence="1">Protein modification; protein ubiquitination.</text>
</comment>
<dbReference type="Gene3D" id="1.25.10.10">
    <property type="entry name" value="Leucine-rich Repeat Variant"/>
    <property type="match status" value="1"/>
</dbReference>
<dbReference type="GO" id="GO:1990116">
    <property type="term" value="P:ribosome-associated ubiquitin-dependent protein catabolic process"/>
    <property type="evidence" value="ECO:0007669"/>
    <property type="project" value="UniProtKB-UniRule"/>
</dbReference>
<evidence type="ECO:0000259" key="2">
    <source>
        <dbReference type="Pfam" id="PF22958"/>
    </source>
</evidence>
<evidence type="ECO:0000313" key="4">
    <source>
        <dbReference type="Proteomes" id="UP001489004"/>
    </source>
</evidence>
<comment type="function">
    <text evidence="1">E3 ubiquitin-protein ligase. Component of the ribosome quality control complex (RQC), a ribosome-associated complex that mediates ubiquitination and extraction of incompletely synthesized nascent chains for proteasomal degradation.</text>
</comment>
<dbReference type="GO" id="GO:0043023">
    <property type="term" value="F:ribosomal large subunit binding"/>
    <property type="evidence" value="ECO:0007669"/>
    <property type="project" value="TreeGrafter"/>
</dbReference>
<dbReference type="InterPro" id="IPR039795">
    <property type="entry name" value="LTN1/Rkr1"/>
</dbReference>
<keyword evidence="1" id="KW-0833">Ubl conjugation pathway</keyword>
<sequence length="632" mass="65865">MSPKDRHSYKVASSAKAADLLSAAPPRAAGAFGFGGFSGSRPIDTVRSSSASELSGDAGAPEVAISSDLNAEIAQHLRRLSKRDRTTKLKALQGLNALLAERSIADLTATLPAWAYVYNRLVLDNDRAVRLEASAVLGRLAGRVSRALAPFLKTLAGPWWLAQFDPHADAAAAARAAFQQAFAGPKQREALLFCHAEVVAYLEESLNARPEALGDVRKESAEEVAERGERVQAAALLALASLLDVCGPQQQPQPAQPPPGGTEQQAVVTRVQAVVGQAGFSKRMLASKSPLVRRAAYTLVTHLCTRALEVVLALDLGALVLGSFSDKDAGNHGAMWEMVLTYVRLRPDAWQAPHVQKMVLPRLHAFLRHGCYGSALTSYPAVLPLLSLMPQAVLGPEPGLLVEVLESIWAGRDGLAAGPAQDAAALAFQDCLRYGLTQAATLAGSAGPAAEAFGQALLQASFSRQVLPAGLQGSGAAPNAALRVVVAVAQHAAAAGPGSWQCRATLQHIGSAAVAALAAGLAASLLAALVKRFGASLMNGQAHGGVQQGNLPASSGEELTAADVAQRSVAGAAEGAIAEANADLLLSCLQRSPQAAEELASLCTQAAQTESEHLWRFSKAVQRTLANRHWAL</sequence>
<comment type="catalytic activity">
    <reaction evidence="1">
        <text>S-ubiquitinyl-[E2 ubiquitin-conjugating enzyme]-L-cysteine + [acceptor protein]-L-lysine = [E2 ubiquitin-conjugating enzyme]-L-cysteine + N(6)-ubiquitinyl-[acceptor protein]-L-lysine.</text>
        <dbReference type="EC" id="2.3.2.27"/>
    </reaction>
</comment>
<dbReference type="Proteomes" id="UP001489004">
    <property type="component" value="Unassembled WGS sequence"/>
</dbReference>
<accession>A0AAW1Q2M9</accession>
<organism evidence="3 4">
    <name type="scientific">[Myrmecia] bisecta</name>
    <dbReference type="NCBI Taxonomy" id="41462"/>
    <lineage>
        <taxon>Eukaryota</taxon>
        <taxon>Viridiplantae</taxon>
        <taxon>Chlorophyta</taxon>
        <taxon>core chlorophytes</taxon>
        <taxon>Trebouxiophyceae</taxon>
        <taxon>Trebouxiales</taxon>
        <taxon>Trebouxiaceae</taxon>
        <taxon>Myrmecia</taxon>
    </lineage>
</organism>
<reference evidence="3 4" key="1">
    <citation type="journal article" date="2024" name="Nat. Commun.">
        <title>Phylogenomics reveals the evolutionary origins of lichenization in chlorophyte algae.</title>
        <authorList>
            <person name="Puginier C."/>
            <person name="Libourel C."/>
            <person name="Otte J."/>
            <person name="Skaloud P."/>
            <person name="Haon M."/>
            <person name="Grisel S."/>
            <person name="Petersen M."/>
            <person name="Berrin J.G."/>
            <person name="Delaux P.M."/>
            <person name="Dal Grande F."/>
            <person name="Keller J."/>
        </authorList>
    </citation>
    <scope>NUCLEOTIDE SEQUENCE [LARGE SCALE GENOMIC DNA]</scope>
    <source>
        <strain evidence="3 4">SAG 2043</strain>
    </source>
</reference>
<dbReference type="PANTHER" id="PTHR12389:SF0">
    <property type="entry name" value="E3 UBIQUITIN-PROTEIN LIGASE LISTERIN"/>
    <property type="match status" value="1"/>
</dbReference>
<dbReference type="Pfam" id="PF22958">
    <property type="entry name" value="Ltn1_1st"/>
    <property type="match status" value="1"/>
</dbReference>
<dbReference type="GO" id="GO:1990112">
    <property type="term" value="C:RQC complex"/>
    <property type="evidence" value="ECO:0007669"/>
    <property type="project" value="UniProtKB-UniRule"/>
</dbReference>
<dbReference type="EMBL" id="JALJOR010000007">
    <property type="protein sequence ID" value="KAK9814763.1"/>
    <property type="molecule type" value="Genomic_DNA"/>
</dbReference>
<dbReference type="EC" id="2.3.2.27" evidence="1"/>
<dbReference type="AlphaFoldDB" id="A0AAW1Q2M9"/>
<evidence type="ECO:0000256" key="1">
    <source>
        <dbReference type="RuleBase" id="RU367090"/>
    </source>
</evidence>
<keyword evidence="1" id="KW-0479">Metal-binding</keyword>
<dbReference type="PANTHER" id="PTHR12389">
    <property type="entry name" value="ZINC FINGER PROTEIN 294"/>
    <property type="match status" value="1"/>
</dbReference>
<comment type="caution">
    <text evidence="3">The sequence shown here is derived from an EMBL/GenBank/DDBJ whole genome shotgun (WGS) entry which is preliminary data.</text>
</comment>
<protein>
    <recommendedName>
        <fullName evidence="1">E3 ubiquitin-protein ligase listerin</fullName>
        <ecNumber evidence="1">2.3.2.27</ecNumber>
    </recommendedName>
    <alternativeName>
        <fullName evidence="1">RING-type E3 ubiquitin transferase listerin</fullName>
    </alternativeName>
</protein>
<dbReference type="GO" id="GO:0008270">
    <property type="term" value="F:zinc ion binding"/>
    <property type="evidence" value="ECO:0007669"/>
    <property type="project" value="UniProtKB-KW"/>
</dbReference>
<comment type="subunit">
    <text evidence="1">Component of the ribosome quality control complex (RQC).</text>
</comment>
<proteinExistence type="inferred from homology"/>
<keyword evidence="1" id="KW-0863">Zinc-finger</keyword>
<dbReference type="GO" id="GO:0061630">
    <property type="term" value="F:ubiquitin protein ligase activity"/>
    <property type="evidence" value="ECO:0007669"/>
    <property type="project" value="UniProtKB-UniRule"/>
</dbReference>
<keyword evidence="4" id="KW-1185">Reference proteome</keyword>
<keyword evidence="1" id="KW-0862">Zinc</keyword>
<dbReference type="InterPro" id="IPR011989">
    <property type="entry name" value="ARM-like"/>
</dbReference>